<organism evidence="3 4">
    <name type="scientific">Pseudomonas nitroreducens</name>
    <dbReference type="NCBI Taxonomy" id="46680"/>
    <lineage>
        <taxon>Bacteria</taxon>
        <taxon>Pseudomonadati</taxon>
        <taxon>Pseudomonadota</taxon>
        <taxon>Gammaproteobacteria</taxon>
        <taxon>Pseudomonadales</taxon>
        <taxon>Pseudomonadaceae</taxon>
        <taxon>Pseudomonas</taxon>
    </lineage>
</organism>
<evidence type="ECO:0000313" key="4">
    <source>
        <dbReference type="Proteomes" id="UP000307510"/>
    </source>
</evidence>
<dbReference type="InterPro" id="IPR029069">
    <property type="entry name" value="HotDog_dom_sf"/>
</dbReference>
<dbReference type="Gene3D" id="3.10.129.10">
    <property type="entry name" value="Hotdog Thioesterase"/>
    <property type="match status" value="1"/>
</dbReference>
<gene>
    <name evidence="3" type="ORF">FEA48_11750</name>
</gene>
<dbReference type="SUPFAM" id="SSF54637">
    <property type="entry name" value="Thioesterase/thiol ester dehydrase-isomerase"/>
    <property type="match status" value="1"/>
</dbReference>
<dbReference type="SUPFAM" id="SSF56801">
    <property type="entry name" value="Acetyl-CoA synthetase-like"/>
    <property type="match status" value="1"/>
</dbReference>
<dbReference type="Gene3D" id="3.30.300.30">
    <property type="match status" value="1"/>
</dbReference>
<dbReference type="InterPro" id="IPR054545">
    <property type="entry name" value="ApeI-like"/>
</dbReference>
<evidence type="ECO:0000259" key="2">
    <source>
        <dbReference type="Pfam" id="PF22818"/>
    </source>
</evidence>
<dbReference type="RefSeq" id="WP_138213955.1">
    <property type="nucleotide sequence ID" value="NZ_VASG01000003.1"/>
</dbReference>
<protein>
    <submittedName>
        <fullName evidence="3">AMP-binding protein</fullName>
    </submittedName>
</protein>
<dbReference type="PANTHER" id="PTHR45398:SF1">
    <property type="entry name" value="ENZYME, PUTATIVE (JCVI)-RELATED"/>
    <property type="match status" value="1"/>
</dbReference>
<dbReference type="InterPro" id="IPR000873">
    <property type="entry name" value="AMP-dep_synth/lig_dom"/>
</dbReference>
<accession>A0A5R9AAS2</accession>
<proteinExistence type="predicted"/>
<dbReference type="PANTHER" id="PTHR45398">
    <property type="match status" value="1"/>
</dbReference>
<dbReference type="Pfam" id="PF00501">
    <property type="entry name" value="AMP-binding"/>
    <property type="match status" value="1"/>
</dbReference>
<feature type="domain" description="ApeI dehydratase-like" evidence="2">
    <location>
        <begin position="463"/>
        <end position="556"/>
    </location>
</feature>
<evidence type="ECO:0000259" key="1">
    <source>
        <dbReference type="Pfam" id="PF00501"/>
    </source>
</evidence>
<name>A0A5R9AAS2_PSENT</name>
<evidence type="ECO:0000313" key="3">
    <source>
        <dbReference type="EMBL" id="TLP74876.1"/>
    </source>
</evidence>
<dbReference type="EMBL" id="VASG01000003">
    <property type="protein sequence ID" value="TLP74876.1"/>
    <property type="molecule type" value="Genomic_DNA"/>
</dbReference>
<sequence length="563" mass="61729">MKSISLARLLLELPAGRPLALEPTLLASDFVQRVCAAAGALRQRNAQRVAIHLEDAAELAIALYAAWLAGAEAVLPADNLAHSRERLASRIDAWIGDQPGDLLLAELNGPALPPAPLAPEELDLDACRLVLSTSGSTGEPKLIGKSLRQLSNEVQVLEALWGEQLGDARILGSVAAQHIYGLLFRVLWPLSAGRAFLRRQIAFPEDLQRLSLDQPRFAWVGSPALLKRMGDNLDWPALRPVVRVFSSGGPLPAEAGEQLHKRLGQAPTEIYGSSETGGIAWRQGGQLWQPFEGVVLSQDEHGALRIESTYLPLGETEQTADAARICADGRFELLGRLDRIVKLEEKRISLPQLEAALMKHPFVSEARLGVVQENRASLGALVALSDAGLHELRNGGRRALTQRLREHLADHCEALALPRRWRLLRRLPGNAQGKLPQSLVDELLHAPRSRDPDVMTHNAVDGEQHFQLEIPLDLAYFPGHFPKAPVLPGVVQVQWAQQLGRQVFDLPPRFGGMEVLKFQQLLRPGDLCQLALRWDAARGKLYFAFTRGEAACSSGRILLGVDE</sequence>
<dbReference type="Pfam" id="PF22818">
    <property type="entry name" value="ApeI-like"/>
    <property type="match status" value="1"/>
</dbReference>
<feature type="domain" description="AMP-dependent synthetase/ligase" evidence="1">
    <location>
        <begin position="115"/>
        <end position="283"/>
    </location>
</feature>
<dbReference type="InterPro" id="IPR045851">
    <property type="entry name" value="AMP-bd_C_sf"/>
</dbReference>
<dbReference type="InterPro" id="IPR042099">
    <property type="entry name" value="ANL_N_sf"/>
</dbReference>
<reference evidence="4" key="2">
    <citation type="submission" date="2019-06" db="EMBL/GenBank/DDBJ databases">
        <title>AzeR, a transcriptional regulator that responds to azelaic acid in Pseudomonas nitroreducens.</title>
        <authorList>
            <person name="Bez C."/>
            <person name="Javvadi S.G."/>
            <person name="Bertani I."/>
            <person name="Devescovi G."/>
            <person name="Studholme D.J."/>
            <person name="Geller A."/>
            <person name="Levy A."/>
            <person name="Venturi V."/>
        </authorList>
    </citation>
    <scope>NUCLEOTIDE SEQUENCE [LARGE SCALE GENOMIC DNA]</scope>
    <source>
        <strain evidence="4">DSM 9128</strain>
    </source>
</reference>
<reference evidence="3 4" key="1">
    <citation type="submission" date="2019-05" db="EMBL/GenBank/DDBJ databases">
        <authorList>
            <person name="Moore K."/>
            <person name="O'Neill P."/>
            <person name="Farbos A."/>
            <person name="Studholme D.J."/>
        </authorList>
    </citation>
    <scope>NUCLEOTIDE SEQUENCE [LARGE SCALE GENOMIC DNA]</scope>
    <source>
        <strain evidence="3 4">DSM 9128</strain>
    </source>
</reference>
<comment type="caution">
    <text evidence="3">The sequence shown here is derived from an EMBL/GenBank/DDBJ whole genome shotgun (WGS) entry which is preliminary data.</text>
</comment>
<dbReference type="Proteomes" id="UP000307510">
    <property type="component" value="Unassembled WGS sequence"/>
</dbReference>
<dbReference type="Gene3D" id="3.40.50.12780">
    <property type="entry name" value="N-terminal domain of ligase-like"/>
    <property type="match status" value="1"/>
</dbReference>
<dbReference type="AlphaFoldDB" id="A0A5R9AAS2"/>